<keyword evidence="3" id="KW-1185">Reference proteome</keyword>
<reference evidence="2" key="1">
    <citation type="submission" date="2022-07" db="EMBL/GenBank/DDBJ databases">
        <title>Phylogenomic reconstructions and comparative analyses of Kickxellomycotina fungi.</title>
        <authorList>
            <person name="Reynolds N.K."/>
            <person name="Stajich J.E."/>
            <person name="Barry K."/>
            <person name="Grigoriev I.V."/>
            <person name="Crous P."/>
            <person name="Smith M.E."/>
        </authorList>
    </citation>
    <scope>NUCLEOTIDE SEQUENCE</scope>
    <source>
        <strain evidence="2">BCRC 34489</strain>
    </source>
</reference>
<comment type="caution">
    <text evidence="2">The sequence shown here is derived from an EMBL/GenBank/DDBJ whole genome shotgun (WGS) entry which is preliminary data.</text>
</comment>
<name>A0A9W8LEB0_9FUNG</name>
<protein>
    <submittedName>
        <fullName evidence="2">Uncharacterized protein</fullName>
    </submittedName>
</protein>
<gene>
    <name evidence="2" type="ORF">GGI15_004698</name>
</gene>
<evidence type="ECO:0000256" key="1">
    <source>
        <dbReference type="SAM" id="Coils"/>
    </source>
</evidence>
<dbReference type="Proteomes" id="UP001140172">
    <property type="component" value="Unassembled WGS sequence"/>
</dbReference>
<dbReference type="OrthoDB" id="5536370at2759"/>
<sequence length="113" mass="13078">MKESSAAIQDLMRDTARLFDQASKVNSRLLQIDTFFSSEETRCLLRDLDSCKRQYKLSLERARELFTAMETKSTDGGEDVVTTDSRLEELREERDKLRAEAVDKAEQIRVLLD</sequence>
<proteinExistence type="predicted"/>
<feature type="coiled-coil region" evidence="1">
    <location>
        <begin position="80"/>
        <end position="107"/>
    </location>
</feature>
<feature type="non-terminal residue" evidence="2">
    <location>
        <position position="113"/>
    </location>
</feature>
<accession>A0A9W8LEB0</accession>
<evidence type="ECO:0000313" key="2">
    <source>
        <dbReference type="EMBL" id="KAJ2776886.1"/>
    </source>
</evidence>
<evidence type="ECO:0000313" key="3">
    <source>
        <dbReference type="Proteomes" id="UP001140172"/>
    </source>
</evidence>
<dbReference type="EMBL" id="JANBUM010000457">
    <property type="protein sequence ID" value="KAJ2776886.1"/>
    <property type="molecule type" value="Genomic_DNA"/>
</dbReference>
<dbReference type="AlphaFoldDB" id="A0A9W8LEB0"/>
<keyword evidence="1" id="KW-0175">Coiled coil</keyword>
<organism evidence="2 3">
    <name type="scientific">Coemansia interrupta</name>
    <dbReference type="NCBI Taxonomy" id="1126814"/>
    <lineage>
        <taxon>Eukaryota</taxon>
        <taxon>Fungi</taxon>
        <taxon>Fungi incertae sedis</taxon>
        <taxon>Zoopagomycota</taxon>
        <taxon>Kickxellomycotina</taxon>
        <taxon>Kickxellomycetes</taxon>
        <taxon>Kickxellales</taxon>
        <taxon>Kickxellaceae</taxon>
        <taxon>Coemansia</taxon>
    </lineage>
</organism>